<feature type="compositionally biased region" description="Polar residues" evidence="1">
    <location>
        <begin position="1"/>
        <end position="19"/>
    </location>
</feature>
<organism evidence="2 3">
    <name type="scientific">Spirosoma arboris</name>
    <dbReference type="NCBI Taxonomy" id="2682092"/>
    <lineage>
        <taxon>Bacteria</taxon>
        <taxon>Pseudomonadati</taxon>
        <taxon>Bacteroidota</taxon>
        <taxon>Cytophagia</taxon>
        <taxon>Cytophagales</taxon>
        <taxon>Cytophagaceae</taxon>
        <taxon>Spirosoma</taxon>
    </lineage>
</organism>
<feature type="region of interest" description="Disordered" evidence="1">
    <location>
        <begin position="66"/>
        <end position="107"/>
    </location>
</feature>
<dbReference type="Proteomes" id="UP000436006">
    <property type="component" value="Unassembled WGS sequence"/>
</dbReference>
<sequence length="107" mass="11289">MRYLMPSSSELTGADSSRVPTGMENDPTADEEVINQQDGEEYPKSVEEHPAEEAKIAPDNLADSIAYALDGSGPGPTNAKPNVSGHDVITEGTSGAGPEEEERIFGK</sequence>
<comment type="caution">
    <text evidence="2">The sequence shown here is derived from an EMBL/GenBank/DDBJ whole genome shotgun (WGS) entry which is preliminary data.</text>
</comment>
<gene>
    <name evidence="2" type="ORF">GO755_09175</name>
</gene>
<feature type="compositionally biased region" description="Basic and acidic residues" evidence="1">
    <location>
        <begin position="41"/>
        <end position="52"/>
    </location>
</feature>
<feature type="region of interest" description="Disordered" evidence="1">
    <location>
        <begin position="1"/>
        <end position="52"/>
    </location>
</feature>
<accession>A0A7K1S8R6</accession>
<proteinExistence type="predicted"/>
<name>A0A7K1S8R6_9BACT</name>
<dbReference type="AlphaFoldDB" id="A0A7K1S8R6"/>
<evidence type="ECO:0000256" key="1">
    <source>
        <dbReference type="SAM" id="MobiDB-lite"/>
    </source>
</evidence>
<evidence type="ECO:0000313" key="3">
    <source>
        <dbReference type="Proteomes" id="UP000436006"/>
    </source>
</evidence>
<dbReference type="EMBL" id="WPIN01000003">
    <property type="protein sequence ID" value="MVM30204.1"/>
    <property type="molecule type" value="Genomic_DNA"/>
</dbReference>
<reference evidence="2 3" key="1">
    <citation type="submission" date="2019-12" db="EMBL/GenBank/DDBJ databases">
        <title>Spirosoma sp. HMF4905 genome sequencing and assembly.</title>
        <authorList>
            <person name="Kang H."/>
            <person name="Cha I."/>
            <person name="Kim H."/>
            <person name="Joh K."/>
        </authorList>
    </citation>
    <scope>NUCLEOTIDE SEQUENCE [LARGE SCALE GENOMIC DNA]</scope>
    <source>
        <strain evidence="2 3">HMF4905</strain>
    </source>
</reference>
<evidence type="ECO:0000313" key="2">
    <source>
        <dbReference type="EMBL" id="MVM30204.1"/>
    </source>
</evidence>
<keyword evidence="3" id="KW-1185">Reference proteome</keyword>
<dbReference type="RefSeq" id="WP_157584452.1">
    <property type="nucleotide sequence ID" value="NZ_WPIN01000003.1"/>
</dbReference>
<feature type="compositionally biased region" description="Acidic residues" evidence="1">
    <location>
        <begin position="98"/>
        <end position="107"/>
    </location>
</feature>
<protein>
    <submittedName>
        <fullName evidence="2">Uncharacterized protein</fullName>
    </submittedName>
</protein>